<dbReference type="InterPro" id="IPR036390">
    <property type="entry name" value="WH_DNA-bd_sf"/>
</dbReference>
<evidence type="ECO:0000256" key="1">
    <source>
        <dbReference type="ARBA" id="ARBA00004123"/>
    </source>
</evidence>
<keyword evidence="3" id="KW-0805">Transcription regulation</keyword>
<dbReference type="EMBL" id="MCOG01000252">
    <property type="protein sequence ID" value="ORY22165.1"/>
    <property type="molecule type" value="Genomic_DNA"/>
</dbReference>
<dbReference type="FunFam" id="1.10.10.10:FF:000027">
    <property type="entry name" value="Heat shock transcription factor 1"/>
    <property type="match status" value="1"/>
</dbReference>
<reference evidence="9 10" key="1">
    <citation type="submission" date="2016-08" db="EMBL/GenBank/DDBJ databases">
        <title>A Parts List for Fungal Cellulosomes Revealed by Comparative Genomics.</title>
        <authorList>
            <consortium name="DOE Joint Genome Institute"/>
            <person name="Haitjema C.H."/>
            <person name="Gilmore S.P."/>
            <person name="Henske J.K."/>
            <person name="Solomon K.V."/>
            <person name="De Groot R."/>
            <person name="Kuo A."/>
            <person name="Mondo S.J."/>
            <person name="Salamov A.A."/>
            <person name="Labutti K."/>
            <person name="Zhao Z."/>
            <person name="Chiniquy J."/>
            <person name="Barry K."/>
            <person name="Brewer H.M."/>
            <person name="Purvine S.O."/>
            <person name="Wright A.T."/>
            <person name="Boxma B."/>
            <person name="Van Alen T."/>
            <person name="Hackstein J.H."/>
            <person name="Baker S.E."/>
            <person name="Grigoriev I.V."/>
            <person name="O'Malley M.A."/>
        </authorList>
    </citation>
    <scope>NUCLEOTIDE SEQUENCE [LARGE SCALE GENOMIC DNA]</scope>
    <source>
        <strain evidence="9 10">G1</strain>
    </source>
</reference>
<keyword evidence="6" id="KW-0539">Nucleus</keyword>
<feature type="domain" description="HSF-type DNA-binding" evidence="8">
    <location>
        <begin position="41"/>
        <end position="144"/>
    </location>
</feature>
<evidence type="ECO:0000313" key="10">
    <source>
        <dbReference type="Proteomes" id="UP000193920"/>
    </source>
</evidence>
<evidence type="ECO:0000259" key="8">
    <source>
        <dbReference type="SMART" id="SM00415"/>
    </source>
</evidence>
<comment type="subcellular location">
    <subcellularLocation>
        <location evidence="1">Nucleus</location>
    </subcellularLocation>
</comment>
<evidence type="ECO:0000313" key="9">
    <source>
        <dbReference type="EMBL" id="ORY22165.1"/>
    </source>
</evidence>
<comment type="similarity">
    <text evidence="2 7">Belongs to the HSF family.</text>
</comment>
<dbReference type="SMART" id="SM00415">
    <property type="entry name" value="HSF"/>
    <property type="match status" value="1"/>
</dbReference>
<gene>
    <name evidence="9" type="ORF">LY90DRAFT_463101</name>
</gene>
<evidence type="ECO:0000256" key="2">
    <source>
        <dbReference type="ARBA" id="ARBA00006403"/>
    </source>
</evidence>
<name>A0A1Y2AJP7_9FUNG</name>
<organism evidence="9 10">
    <name type="scientific">Neocallimastix californiae</name>
    <dbReference type="NCBI Taxonomy" id="1754190"/>
    <lineage>
        <taxon>Eukaryota</taxon>
        <taxon>Fungi</taxon>
        <taxon>Fungi incertae sedis</taxon>
        <taxon>Chytridiomycota</taxon>
        <taxon>Chytridiomycota incertae sedis</taxon>
        <taxon>Neocallimastigomycetes</taxon>
        <taxon>Neocallimastigales</taxon>
        <taxon>Neocallimastigaceae</taxon>
        <taxon>Neocallimastix</taxon>
    </lineage>
</organism>
<dbReference type="Pfam" id="PF00447">
    <property type="entry name" value="HSF_DNA-bind"/>
    <property type="match status" value="1"/>
</dbReference>
<dbReference type="InterPro" id="IPR036388">
    <property type="entry name" value="WH-like_DNA-bd_sf"/>
</dbReference>
<protein>
    <submittedName>
        <fullName evidence="9">Winged helix DNA-binding domain-containing protein</fullName>
    </submittedName>
</protein>
<dbReference type="OrthoDB" id="60033at2759"/>
<dbReference type="InterPro" id="IPR000232">
    <property type="entry name" value="HSF_DNA-bd"/>
</dbReference>
<comment type="caution">
    <text evidence="9">The sequence shown here is derived from an EMBL/GenBank/DDBJ whole genome shotgun (WGS) entry which is preliminary data.</text>
</comment>
<keyword evidence="5" id="KW-0804">Transcription</keyword>
<dbReference type="GO" id="GO:0043565">
    <property type="term" value="F:sequence-specific DNA binding"/>
    <property type="evidence" value="ECO:0007669"/>
    <property type="project" value="InterPro"/>
</dbReference>
<keyword evidence="10" id="KW-1185">Reference proteome</keyword>
<evidence type="ECO:0000256" key="7">
    <source>
        <dbReference type="RuleBase" id="RU004020"/>
    </source>
</evidence>
<evidence type="ECO:0000256" key="6">
    <source>
        <dbReference type="ARBA" id="ARBA00023242"/>
    </source>
</evidence>
<keyword evidence="4 9" id="KW-0238">DNA-binding</keyword>
<dbReference type="SUPFAM" id="SSF46785">
    <property type="entry name" value="Winged helix' DNA-binding domain"/>
    <property type="match status" value="1"/>
</dbReference>
<dbReference type="PRINTS" id="PR00056">
    <property type="entry name" value="HSFDOMAIN"/>
</dbReference>
<dbReference type="PANTHER" id="PTHR10015">
    <property type="entry name" value="HEAT SHOCK TRANSCRIPTION FACTOR"/>
    <property type="match status" value="1"/>
</dbReference>
<dbReference type="Gene3D" id="1.10.10.10">
    <property type="entry name" value="Winged helix-like DNA-binding domain superfamily/Winged helix DNA-binding domain"/>
    <property type="match status" value="1"/>
</dbReference>
<dbReference type="GO" id="GO:0003700">
    <property type="term" value="F:DNA-binding transcription factor activity"/>
    <property type="evidence" value="ECO:0007669"/>
    <property type="project" value="InterPro"/>
</dbReference>
<dbReference type="GO" id="GO:0005634">
    <property type="term" value="C:nucleus"/>
    <property type="evidence" value="ECO:0007669"/>
    <property type="project" value="UniProtKB-SubCell"/>
</dbReference>
<evidence type="ECO:0000256" key="3">
    <source>
        <dbReference type="ARBA" id="ARBA00023015"/>
    </source>
</evidence>
<dbReference type="STRING" id="1754190.A0A1Y2AJP7"/>
<sequence>MEQINLGNSQISINQIQEKLNDIHLLCPPSPNTSCPSSPGSQRQFVGKLVEILNNVSNSNLISWNQTGTSFIVKDSETFSQVILPKYFKTNNFNSFVRQLNMYNFHKVKNANSKGAKGEDQVWEFENENFIRDKPHLLVNIRRKANEKDNSIQAQFYDLQNKYNELYIYVNHLREDLIKMREDNLILNNKIESLKAYTDEKFKLYVRASSNNLLNVPETKFAGITSPHLNENHITTNSPFIISSNDNIQTVSITPIESPITSIIQANDDDYNRLSPVNLSPVNLSPVNLSPVNLSPVNLSTGNLSPNNGDVRYLNLGNTEFRCLSPNTSDISEGVRSSYSGIGYLENLPE</sequence>
<evidence type="ECO:0000256" key="5">
    <source>
        <dbReference type="ARBA" id="ARBA00023163"/>
    </source>
</evidence>
<evidence type="ECO:0000256" key="4">
    <source>
        <dbReference type="ARBA" id="ARBA00023125"/>
    </source>
</evidence>
<dbReference type="PANTHER" id="PTHR10015:SF427">
    <property type="entry name" value="HEAT SHOCK FACTOR PROTEIN"/>
    <property type="match status" value="1"/>
</dbReference>
<dbReference type="AlphaFoldDB" id="A0A1Y2AJP7"/>
<dbReference type="Proteomes" id="UP000193920">
    <property type="component" value="Unassembled WGS sequence"/>
</dbReference>
<accession>A0A1Y2AJP7</accession>
<proteinExistence type="inferred from homology"/>